<dbReference type="GO" id="GO:0043137">
    <property type="term" value="P:DNA replication, removal of RNA primer"/>
    <property type="evidence" value="ECO:0007669"/>
    <property type="project" value="TreeGrafter"/>
</dbReference>
<dbReference type="InterPro" id="IPR012337">
    <property type="entry name" value="RNaseH-like_sf"/>
</dbReference>
<evidence type="ECO:0000256" key="1">
    <source>
        <dbReference type="ARBA" id="ARBA00000077"/>
    </source>
</evidence>
<dbReference type="GO" id="GO:0003723">
    <property type="term" value="F:RNA binding"/>
    <property type="evidence" value="ECO:0007669"/>
    <property type="project" value="UniProtKB-UniRule"/>
</dbReference>
<comment type="cofactor">
    <cofactor evidence="14 15">
        <name>Mn(2+)</name>
        <dbReference type="ChEBI" id="CHEBI:29035"/>
    </cofactor>
    <cofactor evidence="14 15">
        <name>Mg(2+)</name>
        <dbReference type="ChEBI" id="CHEBI:18420"/>
    </cofactor>
    <text evidence="14 15">Manganese or magnesium. Binds 1 divalent metal ion per monomer in the absence of substrate. May bind a second metal ion after substrate binding.</text>
</comment>
<feature type="binding site" evidence="14 15">
    <location>
        <position position="81"/>
    </location>
    <ligand>
        <name>a divalent metal cation</name>
        <dbReference type="ChEBI" id="CHEBI:60240"/>
    </ligand>
</feature>
<feature type="domain" description="RNase H type-2" evidence="17">
    <location>
        <begin position="75"/>
        <end position="262"/>
    </location>
</feature>
<evidence type="ECO:0000256" key="4">
    <source>
        <dbReference type="ARBA" id="ARBA00004496"/>
    </source>
</evidence>
<dbReference type="SUPFAM" id="SSF53098">
    <property type="entry name" value="Ribonuclease H-like"/>
    <property type="match status" value="1"/>
</dbReference>
<evidence type="ECO:0000256" key="9">
    <source>
        <dbReference type="ARBA" id="ARBA00022722"/>
    </source>
</evidence>
<evidence type="ECO:0000256" key="13">
    <source>
        <dbReference type="ARBA" id="ARBA00023211"/>
    </source>
</evidence>
<keyword evidence="8 14" id="KW-0963">Cytoplasm</keyword>
<evidence type="ECO:0000256" key="7">
    <source>
        <dbReference type="ARBA" id="ARBA00019179"/>
    </source>
</evidence>
<dbReference type="EMBL" id="CABWIF010000033">
    <property type="protein sequence ID" value="VWM00505.1"/>
    <property type="molecule type" value="Genomic_DNA"/>
</dbReference>
<dbReference type="GO" id="GO:0030145">
    <property type="term" value="F:manganese ion binding"/>
    <property type="evidence" value="ECO:0007669"/>
    <property type="project" value="UniProtKB-UniRule"/>
</dbReference>
<evidence type="ECO:0000256" key="15">
    <source>
        <dbReference type="PROSITE-ProRule" id="PRU01319"/>
    </source>
</evidence>
<evidence type="ECO:0000313" key="18">
    <source>
        <dbReference type="EMBL" id="VWM00505.1"/>
    </source>
</evidence>
<dbReference type="PANTHER" id="PTHR10954:SF18">
    <property type="entry name" value="RIBONUCLEASE HII"/>
    <property type="match status" value="1"/>
</dbReference>
<protein>
    <recommendedName>
        <fullName evidence="7 14">Ribonuclease HII</fullName>
        <shortName evidence="14">RNase HII</shortName>
        <ecNumber evidence="6 14">3.1.26.4</ecNumber>
    </recommendedName>
</protein>
<dbReference type="Gene3D" id="3.30.420.10">
    <property type="entry name" value="Ribonuclease H-like superfamily/Ribonuclease H"/>
    <property type="match status" value="1"/>
</dbReference>
<dbReference type="CDD" id="cd07182">
    <property type="entry name" value="RNase_HII_bacteria_HII_like"/>
    <property type="match status" value="1"/>
</dbReference>
<evidence type="ECO:0000256" key="3">
    <source>
        <dbReference type="ARBA" id="ARBA00004065"/>
    </source>
</evidence>
<keyword evidence="13 14" id="KW-0464">Manganese</keyword>
<keyword evidence="9 14" id="KW-0540">Nuclease</keyword>
<dbReference type="GO" id="GO:0005737">
    <property type="term" value="C:cytoplasm"/>
    <property type="evidence" value="ECO:0007669"/>
    <property type="project" value="UniProtKB-SubCell"/>
</dbReference>
<dbReference type="GO" id="GO:0004523">
    <property type="term" value="F:RNA-DNA hybrid ribonuclease activity"/>
    <property type="evidence" value="ECO:0007669"/>
    <property type="project" value="UniProtKB-UniRule"/>
</dbReference>
<keyword evidence="12 14" id="KW-0378">Hydrolase</keyword>
<dbReference type="InterPro" id="IPR036397">
    <property type="entry name" value="RNaseH_sf"/>
</dbReference>
<evidence type="ECO:0000256" key="10">
    <source>
        <dbReference type="ARBA" id="ARBA00022723"/>
    </source>
</evidence>
<reference evidence="18 19" key="1">
    <citation type="submission" date="2019-10" db="EMBL/GenBank/DDBJ databases">
        <authorList>
            <person name="Wolf R A."/>
        </authorList>
    </citation>
    <scope>NUCLEOTIDE SEQUENCE [LARGE SCALE GENOMIC DNA]</scope>
    <source>
        <strain evidence="18">Collinsella_aerofaciens_DSM_13712</strain>
    </source>
</reference>
<evidence type="ECO:0000313" key="19">
    <source>
        <dbReference type="Proteomes" id="UP000368032"/>
    </source>
</evidence>
<dbReference type="AlphaFoldDB" id="A0A5K1J9T4"/>
<dbReference type="Pfam" id="PF01351">
    <property type="entry name" value="RNase_HII"/>
    <property type="match status" value="1"/>
</dbReference>
<comment type="subcellular location">
    <subcellularLocation>
        <location evidence="4 14">Cytoplasm</location>
    </subcellularLocation>
</comment>
<evidence type="ECO:0000256" key="5">
    <source>
        <dbReference type="ARBA" id="ARBA00007383"/>
    </source>
</evidence>
<dbReference type="Proteomes" id="UP000368032">
    <property type="component" value="Unassembled WGS sequence"/>
</dbReference>
<comment type="cofactor">
    <cofactor evidence="2">
        <name>Mg(2+)</name>
        <dbReference type="ChEBI" id="CHEBI:18420"/>
    </cofactor>
</comment>
<gene>
    <name evidence="14 18" type="primary">rnhB</name>
    <name evidence="18" type="ORF">CKJAJONC_00466</name>
</gene>
<evidence type="ECO:0000259" key="17">
    <source>
        <dbReference type="PROSITE" id="PS51975"/>
    </source>
</evidence>
<evidence type="ECO:0000256" key="12">
    <source>
        <dbReference type="ARBA" id="ARBA00022801"/>
    </source>
</evidence>
<evidence type="ECO:0000256" key="11">
    <source>
        <dbReference type="ARBA" id="ARBA00022759"/>
    </source>
</evidence>
<dbReference type="RefSeq" id="WP_152068234.1">
    <property type="nucleotide sequence ID" value="NZ_CABWIF010000033.1"/>
</dbReference>
<dbReference type="GO" id="GO:0006298">
    <property type="term" value="P:mismatch repair"/>
    <property type="evidence" value="ECO:0007669"/>
    <property type="project" value="TreeGrafter"/>
</dbReference>
<keyword evidence="11 14" id="KW-0255">Endonuclease</keyword>
<accession>A0A5K1J9T4</accession>
<dbReference type="InterPro" id="IPR024567">
    <property type="entry name" value="RNase_HII/HIII_dom"/>
</dbReference>
<feature type="binding site" evidence="14 15">
    <location>
        <position position="173"/>
    </location>
    <ligand>
        <name>a divalent metal cation</name>
        <dbReference type="ChEBI" id="CHEBI:60240"/>
    </ligand>
</feature>
<evidence type="ECO:0000256" key="2">
    <source>
        <dbReference type="ARBA" id="ARBA00001946"/>
    </source>
</evidence>
<sequence length="262" mass="28495">MANMTSSVSASQVAGELASATFEEIPALVEHYREDPRQQVIKACERALKRHAKELAERERVNDMYELMHEFGGDGVVVGVDEVGRGSVAGPLTVCAVCLPMEPRVWGINDSKKLTPARRELLSVKIAEVATAIGFCHIAPKDIDEMGMARAIRTAVAGAVADTGLEPDCVLMDGNPLGAVPNERDVVKGDAKIACIAAASIMAKVTRDEMMVEYDAEYPEYHLAESKGYASPEHIEAIRKHGLCPLHRVSFCGNFLQTERLF</sequence>
<feature type="binding site" evidence="14 15">
    <location>
        <position position="82"/>
    </location>
    <ligand>
        <name>a divalent metal cation</name>
        <dbReference type="ChEBI" id="CHEBI:60240"/>
    </ligand>
</feature>
<dbReference type="GO" id="GO:0032299">
    <property type="term" value="C:ribonuclease H2 complex"/>
    <property type="evidence" value="ECO:0007669"/>
    <property type="project" value="TreeGrafter"/>
</dbReference>
<dbReference type="HAMAP" id="MF_00052_B">
    <property type="entry name" value="RNase_HII_B"/>
    <property type="match status" value="1"/>
</dbReference>
<proteinExistence type="inferred from homology"/>
<comment type="function">
    <text evidence="3 14 16">Endonuclease that specifically degrades the RNA of RNA-DNA hybrids.</text>
</comment>
<dbReference type="InterPro" id="IPR022898">
    <property type="entry name" value="RNase_HII"/>
</dbReference>
<name>A0A5K1J9T4_9ACTN</name>
<comment type="similarity">
    <text evidence="5 14 16">Belongs to the RNase HII family.</text>
</comment>
<dbReference type="NCBIfam" id="NF000595">
    <property type="entry name" value="PRK00015.1-3"/>
    <property type="match status" value="1"/>
</dbReference>
<dbReference type="EC" id="3.1.26.4" evidence="6 14"/>
<dbReference type="InterPro" id="IPR001352">
    <property type="entry name" value="RNase_HII/HIII"/>
</dbReference>
<keyword evidence="10 14" id="KW-0479">Metal-binding</keyword>
<dbReference type="PANTHER" id="PTHR10954">
    <property type="entry name" value="RIBONUCLEASE H2 SUBUNIT A"/>
    <property type="match status" value="1"/>
</dbReference>
<evidence type="ECO:0000256" key="16">
    <source>
        <dbReference type="RuleBase" id="RU003515"/>
    </source>
</evidence>
<evidence type="ECO:0000256" key="14">
    <source>
        <dbReference type="HAMAP-Rule" id="MF_00052"/>
    </source>
</evidence>
<evidence type="ECO:0000256" key="8">
    <source>
        <dbReference type="ARBA" id="ARBA00022490"/>
    </source>
</evidence>
<evidence type="ECO:0000256" key="6">
    <source>
        <dbReference type="ARBA" id="ARBA00012180"/>
    </source>
</evidence>
<dbReference type="PROSITE" id="PS51975">
    <property type="entry name" value="RNASE_H_2"/>
    <property type="match status" value="1"/>
</dbReference>
<organism evidence="18 19">
    <name type="scientific">Collinsella aerofaciens</name>
    <dbReference type="NCBI Taxonomy" id="74426"/>
    <lineage>
        <taxon>Bacteria</taxon>
        <taxon>Bacillati</taxon>
        <taxon>Actinomycetota</taxon>
        <taxon>Coriobacteriia</taxon>
        <taxon>Coriobacteriales</taxon>
        <taxon>Coriobacteriaceae</taxon>
        <taxon>Collinsella</taxon>
    </lineage>
</organism>
<comment type="catalytic activity">
    <reaction evidence="1 14 15 16">
        <text>Endonucleolytic cleavage to 5'-phosphomonoester.</text>
        <dbReference type="EC" id="3.1.26.4"/>
    </reaction>
</comment>